<dbReference type="RefSeq" id="WP_198875525.1">
    <property type="nucleotide sequence ID" value="NZ_JAEKMH010000001.1"/>
</dbReference>
<accession>A0A934MGV3</accession>
<dbReference type="InterPro" id="IPR007060">
    <property type="entry name" value="FtsL/DivIC"/>
</dbReference>
<dbReference type="Pfam" id="PF04977">
    <property type="entry name" value="DivIC"/>
    <property type="match status" value="1"/>
</dbReference>
<name>A0A934MGV3_9HYPH</name>
<feature type="coiled-coil region" evidence="1">
    <location>
        <begin position="41"/>
        <end position="68"/>
    </location>
</feature>
<organism evidence="2 3">
    <name type="scientific">Devosia sediminis</name>
    <dbReference type="NCBI Taxonomy" id="2798801"/>
    <lineage>
        <taxon>Bacteria</taxon>
        <taxon>Pseudomonadati</taxon>
        <taxon>Pseudomonadota</taxon>
        <taxon>Alphaproteobacteria</taxon>
        <taxon>Hyphomicrobiales</taxon>
        <taxon>Devosiaceae</taxon>
        <taxon>Devosia</taxon>
    </lineage>
</organism>
<dbReference type="EMBL" id="JAEKMH010000001">
    <property type="protein sequence ID" value="MBJ3784352.1"/>
    <property type="molecule type" value="Genomic_DNA"/>
</dbReference>
<reference evidence="2" key="1">
    <citation type="submission" date="2020-12" db="EMBL/GenBank/DDBJ databases">
        <title>Devosia sp. MSA67 isolated from Mo River.</title>
        <authorList>
            <person name="Ma F."/>
            <person name="Zi Z."/>
        </authorList>
    </citation>
    <scope>NUCLEOTIDE SEQUENCE</scope>
    <source>
        <strain evidence="2">MSA67</strain>
    </source>
</reference>
<dbReference type="AlphaFoldDB" id="A0A934MGV3"/>
<keyword evidence="1" id="KW-0175">Coiled coil</keyword>
<gene>
    <name evidence="2" type="ORF">JEQ47_06440</name>
</gene>
<dbReference type="Proteomes" id="UP000602124">
    <property type="component" value="Unassembled WGS sequence"/>
</dbReference>
<proteinExistence type="predicted"/>
<protein>
    <submittedName>
        <fullName evidence="2">Septum formation initiator family protein</fullName>
    </submittedName>
</protein>
<sequence>MPTRLKRPPFWRPLALTVTLLGFQAYLGYSAISGQFGIASREDIQSDIEVLEDRSAALQAEIDAYRHRVSLLNPRHIDPDIVAERARALLNMAHADDVLVMVNPENGQPISGQFVELIDSELISIIEADSTL</sequence>
<comment type="caution">
    <text evidence="2">The sequence shown here is derived from an EMBL/GenBank/DDBJ whole genome shotgun (WGS) entry which is preliminary data.</text>
</comment>
<evidence type="ECO:0000256" key="1">
    <source>
        <dbReference type="SAM" id="Coils"/>
    </source>
</evidence>
<evidence type="ECO:0000313" key="2">
    <source>
        <dbReference type="EMBL" id="MBJ3784352.1"/>
    </source>
</evidence>
<keyword evidence="3" id="KW-1185">Reference proteome</keyword>
<evidence type="ECO:0000313" key="3">
    <source>
        <dbReference type="Proteomes" id="UP000602124"/>
    </source>
</evidence>